<evidence type="ECO:0000259" key="2">
    <source>
        <dbReference type="PROSITE" id="PS51886"/>
    </source>
</evidence>
<gene>
    <name evidence="3" type="ORF">BE221DRAFT_194580</name>
</gene>
<dbReference type="Proteomes" id="UP000195557">
    <property type="component" value="Unassembled WGS sequence"/>
</dbReference>
<evidence type="ECO:0000313" key="3">
    <source>
        <dbReference type="EMBL" id="OUS43644.1"/>
    </source>
</evidence>
<feature type="domain" description="TLDc" evidence="2">
    <location>
        <begin position="55"/>
        <end position="227"/>
    </location>
</feature>
<evidence type="ECO:0000256" key="1">
    <source>
        <dbReference type="SAM" id="MobiDB-lite"/>
    </source>
</evidence>
<reference evidence="3" key="1">
    <citation type="submission" date="2017-04" db="EMBL/GenBank/DDBJ databases">
        <title>Population genomics of picophytoplankton unveils novel chromosome hypervariability.</title>
        <authorList>
            <consortium name="DOE Joint Genome Institute"/>
            <person name="Blanc-Mathieu R."/>
            <person name="Krasovec M."/>
            <person name="Hebrard M."/>
            <person name="Yau S."/>
            <person name="Desgranges E."/>
            <person name="Martin J."/>
            <person name="Schackwitz W."/>
            <person name="Kuo A."/>
            <person name="Salin G."/>
            <person name="Donnadieu C."/>
            <person name="Desdevises Y."/>
            <person name="Sanchez-Ferandin S."/>
            <person name="Moreau H."/>
            <person name="Rivals E."/>
            <person name="Grigoriev I.V."/>
            <person name="Grimsley N."/>
            <person name="Eyre-Walker A."/>
            <person name="Piganeau G."/>
        </authorList>
    </citation>
    <scope>NUCLEOTIDE SEQUENCE [LARGE SCALE GENOMIC DNA]</scope>
    <source>
        <strain evidence="3">RCC 1115</strain>
    </source>
</reference>
<feature type="region of interest" description="Disordered" evidence="1">
    <location>
        <begin position="1"/>
        <end position="54"/>
    </location>
</feature>
<dbReference type="EMBL" id="KZ155831">
    <property type="protein sequence ID" value="OUS43644.1"/>
    <property type="molecule type" value="Genomic_DNA"/>
</dbReference>
<organism evidence="3">
    <name type="scientific">Ostreococcus tauri</name>
    <name type="common">Marine green alga</name>
    <dbReference type="NCBI Taxonomy" id="70448"/>
    <lineage>
        <taxon>Eukaryota</taxon>
        <taxon>Viridiplantae</taxon>
        <taxon>Chlorophyta</taxon>
        <taxon>Mamiellophyceae</taxon>
        <taxon>Mamiellales</taxon>
        <taxon>Bathycoccaceae</taxon>
        <taxon>Ostreococcus</taxon>
    </lineage>
</organism>
<sequence length="278" mass="30719">MGASTSRDATDARRDGDEDEDEATATDAPGRADVRLIADEGDSPSAVTSSSSRPSRLTLDLARVVREALSTSSARGERAWTRLFDSDAHGMSFRGGIIERCAERGRLLIIVQPRWGEGEGGDGDEVFVAHASPGLSKTPRDDFYGDVSTRTWRYRPGGALEETSGSSERPIYCAHGFHPHANIPCGLGFFGRVGRHTVWLDERLESAHVEYGARRFAIERVEIWGVDRDEVLKKRTEMDEKSRSRVDEKRGIDEKRADARFMTQFTSAAARATDLGSR</sequence>
<name>A0A1Y5I5Z4_OSTTA</name>
<dbReference type="Pfam" id="PF07534">
    <property type="entry name" value="TLD"/>
    <property type="match status" value="1"/>
</dbReference>
<dbReference type="InterPro" id="IPR006571">
    <property type="entry name" value="TLDc_dom"/>
</dbReference>
<proteinExistence type="predicted"/>
<accession>A0A1Y5I5Z4</accession>
<dbReference type="PROSITE" id="PS51886">
    <property type="entry name" value="TLDC"/>
    <property type="match status" value="1"/>
</dbReference>
<dbReference type="AlphaFoldDB" id="A0A1Y5I5Z4"/>
<dbReference type="SMART" id="SM00584">
    <property type="entry name" value="TLDc"/>
    <property type="match status" value="1"/>
</dbReference>
<protein>
    <recommendedName>
        <fullName evidence="2">TLDc domain-containing protein</fullName>
    </recommendedName>
</protein>
<feature type="compositionally biased region" description="Low complexity" evidence="1">
    <location>
        <begin position="43"/>
        <end position="54"/>
    </location>
</feature>